<evidence type="ECO:0000313" key="4">
    <source>
        <dbReference type="Proteomes" id="UP000263517"/>
    </source>
</evidence>
<dbReference type="RefSeq" id="WP_272965415.1">
    <property type="nucleotide sequence ID" value="NZ_CALBIY010000007.1"/>
</dbReference>
<feature type="compositionally biased region" description="Polar residues" evidence="1">
    <location>
        <begin position="77"/>
        <end position="88"/>
    </location>
</feature>
<protein>
    <submittedName>
        <fullName evidence="3">Transcriptional regulator</fullName>
    </submittedName>
</protein>
<dbReference type="SUPFAM" id="SSF47413">
    <property type="entry name" value="lambda repressor-like DNA-binding domains"/>
    <property type="match status" value="1"/>
</dbReference>
<dbReference type="InterPro" id="IPR001387">
    <property type="entry name" value="Cro/C1-type_HTH"/>
</dbReference>
<dbReference type="AlphaFoldDB" id="A0A350P0K9"/>
<evidence type="ECO:0000259" key="2">
    <source>
        <dbReference type="PROSITE" id="PS50943"/>
    </source>
</evidence>
<organism evidence="3 4">
    <name type="scientific">Alteromonas australica</name>
    <dbReference type="NCBI Taxonomy" id="589873"/>
    <lineage>
        <taxon>Bacteria</taxon>
        <taxon>Pseudomonadati</taxon>
        <taxon>Pseudomonadota</taxon>
        <taxon>Gammaproteobacteria</taxon>
        <taxon>Alteromonadales</taxon>
        <taxon>Alteromonadaceae</taxon>
        <taxon>Alteromonas/Salinimonas group</taxon>
        <taxon>Alteromonas</taxon>
    </lineage>
</organism>
<feature type="domain" description="HTH cro/C1-type" evidence="2">
    <location>
        <begin position="8"/>
        <end position="61"/>
    </location>
</feature>
<evidence type="ECO:0000256" key="1">
    <source>
        <dbReference type="SAM" id="MobiDB-lite"/>
    </source>
</evidence>
<dbReference type="GO" id="GO:0003677">
    <property type="term" value="F:DNA binding"/>
    <property type="evidence" value="ECO:0007669"/>
    <property type="project" value="InterPro"/>
</dbReference>
<dbReference type="EMBL" id="DNAN01000125">
    <property type="protein sequence ID" value="HAW74826.1"/>
    <property type="molecule type" value="Genomic_DNA"/>
</dbReference>
<dbReference type="Gene3D" id="1.10.260.40">
    <property type="entry name" value="lambda repressor-like DNA-binding domains"/>
    <property type="match status" value="1"/>
</dbReference>
<dbReference type="Proteomes" id="UP000263517">
    <property type="component" value="Unassembled WGS sequence"/>
</dbReference>
<dbReference type="CDD" id="cd00093">
    <property type="entry name" value="HTH_XRE"/>
    <property type="match status" value="1"/>
</dbReference>
<reference evidence="3 4" key="1">
    <citation type="journal article" date="2018" name="Nat. Biotechnol.">
        <title>A standardized bacterial taxonomy based on genome phylogeny substantially revises the tree of life.</title>
        <authorList>
            <person name="Parks D.H."/>
            <person name="Chuvochina M."/>
            <person name="Waite D.W."/>
            <person name="Rinke C."/>
            <person name="Skarshewski A."/>
            <person name="Chaumeil P.A."/>
            <person name="Hugenholtz P."/>
        </authorList>
    </citation>
    <scope>NUCLEOTIDE SEQUENCE [LARGE SCALE GENOMIC DNA]</scope>
    <source>
        <strain evidence="3">UBA11978</strain>
    </source>
</reference>
<dbReference type="InterPro" id="IPR010982">
    <property type="entry name" value="Lambda_DNA-bd_dom_sf"/>
</dbReference>
<gene>
    <name evidence="3" type="ORF">DCW74_03715</name>
</gene>
<dbReference type="Pfam" id="PF01381">
    <property type="entry name" value="HTH_3"/>
    <property type="match status" value="1"/>
</dbReference>
<comment type="caution">
    <text evidence="3">The sequence shown here is derived from an EMBL/GenBank/DDBJ whole genome shotgun (WGS) entry which is preliminary data.</text>
</comment>
<dbReference type="SMART" id="SM00530">
    <property type="entry name" value="HTH_XRE"/>
    <property type="match status" value="1"/>
</dbReference>
<dbReference type="PROSITE" id="PS50943">
    <property type="entry name" value="HTH_CROC1"/>
    <property type="match status" value="1"/>
</dbReference>
<evidence type="ECO:0000313" key="3">
    <source>
        <dbReference type="EMBL" id="HAW74826.1"/>
    </source>
</evidence>
<accession>A0A350P0K9</accession>
<feature type="region of interest" description="Disordered" evidence="1">
    <location>
        <begin position="75"/>
        <end position="111"/>
    </location>
</feature>
<sequence length="111" mass="12417">MDSLLEQIKKRRIALELKQHDMMLRVGISRQQYQRLESKGNPRLDTLELVAKGLKSELLLIPQEKLNAVLAVLADDNPSSTGAPTKQSKTGREQSDPLADDPWQGLLGENE</sequence>
<proteinExistence type="predicted"/>
<name>A0A350P0K9_9ALTE</name>